<keyword evidence="2" id="KW-1185">Reference proteome</keyword>
<accession>A0A0D6P8I1</accession>
<organism evidence="1 2">
    <name type="scientific">Acidisphaera rubrifaciens HS-AP3</name>
    <dbReference type="NCBI Taxonomy" id="1231350"/>
    <lineage>
        <taxon>Bacteria</taxon>
        <taxon>Pseudomonadati</taxon>
        <taxon>Pseudomonadota</taxon>
        <taxon>Alphaproteobacteria</taxon>
        <taxon>Acetobacterales</taxon>
        <taxon>Acetobacteraceae</taxon>
        <taxon>Acidisphaera</taxon>
    </lineage>
</organism>
<proteinExistence type="predicted"/>
<dbReference type="SUPFAM" id="SSF52833">
    <property type="entry name" value="Thioredoxin-like"/>
    <property type="match status" value="1"/>
</dbReference>
<comment type="caution">
    <text evidence="1">The sequence shown here is derived from an EMBL/GenBank/DDBJ whole genome shotgun (WGS) entry which is preliminary data.</text>
</comment>
<dbReference type="Proteomes" id="UP000032680">
    <property type="component" value="Unassembled WGS sequence"/>
</dbReference>
<reference evidence="1 2" key="1">
    <citation type="submission" date="2012-11" db="EMBL/GenBank/DDBJ databases">
        <title>Whole genome sequence of Acidisphaera rubrifaciens HS-AP3.</title>
        <authorList>
            <person name="Azuma Y."/>
            <person name="Higashiura N."/>
            <person name="Hirakawa H."/>
            <person name="Matsushita K."/>
        </authorList>
    </citation>
    <scope>NUCLEOTIDE SEQUENCE [LARGE SCALE GENOMIC DNA]</scope>
    <source>
        <strain evidence="1 2">HS-AP3</strain>
    </source>
</reference>
<dbReference type="OrthoDB" id="9800597at2"/>
<evidence type="ECO:0000313" key="1">
    <source>
        <dbReference type="EMBL" id="GAN77149.1"/>
    </source>
</evidence>
<dbReference type="AlphaFoldDB" id="A0A0D6P8I1"/>
<sequence length="111" mass="12614">MSGFYDIHVFCCVHQRPAGHTRGCCADKGARALSDLMCRLTMAHGLRRVRVNHALCLNMCEHGPALVVYPDGVWYAYRTEADVREIMHEHVRHGRTVRRLLLDPAVTPLPH</sequence>
<dbReference type="CDD" id="cd02980">
    <property type="entry name" value="TRX_Fd_family"/>
    <property type="match status" value="1"/>
</dbReference>
<evidence type="ECO:0000313" key="2">
    <source>
        <dbReference type="Proteomes" id="UP000032680"/>
    </source>
</evidence>
<dbReference type="RefSeq" id="WP_048861134.1">
    <property type="nucleotide sequence ID" value="NZ_BANB01000241.1"/>
</dbReference>
<name>A0A0D6P8I1_9PROT</name>
<dbReference type="EMBL" id="BANB01000241">
    <property type="protein sequence ID" value="GAN77149.1"/>
    <property type="molecule type" value="Genomic_DNA"/>
</dbReference>
<protein>
    <submittedName>
        <fullName evidence="1">Ferredoxin</fullName>
    </submittedName>
</protein>
<gene>
    <name evidence="1" type="ORF">Asru_0241_05</name>
</gene>
<dbReference type="Gene3D" id="3.40.30.10">
    <property type="entry name" value="Glutaredoxin"/>
    <property type="match status" value="1"/>
</dbReference>
<dbReference type="InterPro" id="IPR036249">
    <property type="entry name" value="Thioredoxin-like_sf"/>
</dbReference>